<dbReference type="InterPro" id="IPR013346">
    <property type="entry name" value="NrdE_NrdA_C"/>
</dbReference>
<reference evidence="10 11" key="1">
    <citation type="journal article" date="2014" name="Virus Genes">
        <title>Complete genome sequence of Courdo11 virus, a member of the family Mimiviridae.</title>
        <authorList>
            <person name="Yoosuf N."/>
            <person name="Pagnier I."/>
            <person name="Fournous G."/>
            <person name="Robert C."/>
            <person name="La Scola B."/>
            <person name="Raoult D."/>
            <person name="Colson P."/>
        </authorList>
    </citation>
    <scope>NUCLEOTIDE SEQUENCE [LARGE SCALE GENOMIC DNA]</scope>
</reference>
<dbReference type="Gene3D" id="3.20.70.20">
    <property type="match status" value="1"/>
</dbReference>
<dbReference type="InterPro" id="IPR000788">
    <property type="entry name" value="RNR_lg_C"/>
</dbReference>
<proteinExistence type="inferred from homology"/>
<dbReference type="PANTHER" id="PTHR11573:SF6">
    <property type="entry name" value="RIBONUCLEOSIDE-DIPHOSPHATE REDUCTASE LARGE SUBUNIT"/>
    <property type="match status" value="1"/>
</dbReference>
<evidence type="ECO:0000256" key="7">
    <source>
        <dbReference type="PROSITE-ProRule" id="PRU00492"/>
    </source>
</evidence>
<name>K7YFE4_9VIRU</name>
<keyword evidence="5 8" id="KW-0560">Oxidoreductase</keyword>
<dbReference type="PROSITE" id="PS51161">
    <property type="entry name" value="ATP_CONE"/>
    <property type="match status" value="1"/>
</dbReference>
<dbReference type="CDD" id="cd01679">
    <property type="entry name" value="RNR_I"/>
    <property type="match status" value="1"/>
</dbReference>
<comment type="catalytic activity">
    <reaction evidence="8">
        <text>a 2'-deoxyribonucleoside 5'-diphosphate + [thioredoxin]-disulfide + H2O = a ribonucleoside 5'-diphosphate + [thioredoxin]-dithiol</text>
        <dbReference type="Rhea" id="RHEA:23252"/>
        <dbReference type="Rhea" id="RHEA-COMP:10698"/>
        <dbReference type="Rhea" id="RHEA-COMP:10700"/>
        <dbReference type="ChEBI" id="CHEBI:15377"/>
        <dbReference type="ChEBI" id="CHEBI:29950"/>
        <dbReference type="ChEBI" id="CHEBI:50058"/>
        <dbReference type="ChEBI" id="CHEBI:57930"/>
        <dbReference type="ChEBI" id="CHEBI:73316"/>
        <dbReference type="EC" id="1.17.4.1"/>
    </reaction>
</comment>
<evidence type="ECO:0000256" key="1">
    <source>
        <dbReference type="ARBA" id="ARBA00010406"/>
    </source>
</evidence>
<gene>
    <name evidence="10" type="ORF">CE11_00641</name>
</gene>
<dbReference type="Pfam" id="PF00317">
    <property type="entry name" value="Ribonuc_red_lgN"/>
    <property type="match status" value="1"/>
</dbReference>
<dbReference type="GO" id="GO:0009263">
    <property type="term" value="P:deoxyribonucleotide biosynthetic process"/>
    <property type="evidence" value="ECO:0007669"/>
    <property type="project" value="UniProtKB-KW"/>
</dbReference>
<dbReference type="InterPro" id="IPR005144">
    <property type="entry name" value="ATP-cone_dom"/>
</dbReference>
<feature type="domain" description="ATP-cone" evidence="9">
    <location>
        <begin position="76"/>
        <end position="166"/>
    </location>
</feature>
<dbReference type="SUPFAM" id="SSF51998">
    <property type="entry name" value="PFL-like glycyl radical enzymes"/>
    <property type="match status" value="1"/>
</dbReference>
<dbReference type="GO" id="GO:0005524">
    <property type="term" value="F:ATP binding"/>
    <property type="evidence" value="ECO:0007669"/>
    <property type="project" value="UniProtKB-UniRule"/>
</dbReference>
<dbReference type="InterPro" id="IPR008926">
    <property type="entry name" value="RNR_R1-su_N"/>
</dbReference>
<evidence type="ECO:0000256" key="2">
    <source>
        <dbReference type="ARBA" id="ARBA00022533"/>
    </source>
</evidence>
<comment type="similarity">
    <text evidence="1 8">Belongs to the ribonucleoside diphosphate reductase large chain family.</text>
</comment>
<organism evidence="10 11">
    <name type="scientific">Megavirus courdo11</name>
    <dbReference type="NCBI Taxonomy" id="1128140"/>
    <lineage>
        <taxon>Viruses</taxon>
        <taxon>Varidnaviria</taxon>
        <taxon>Bamfordvirae</taxon>
        <taxon>Nucleocytoviricota</taxon>
        <taxon>Megaviricetes</taxon>
        <taxon>Imitervirales</taxon>
        <taxon>Mimiviridae</taxon>
        <taxon>Megamimivirinae</taxon>
        <taxon>Megavirus</taxon>
        <taxon>Megavirus chilense</taxon>
    </lineage>
</organism>
<dbReference type="InterPro" id="IPR013509">
    <property type="entry name" value="RNR_lsu_N"/>
</dbReference>
<dbReference type="Proteomes" id="UP000241137">
    <property type="component" value="Segment"/>
</dbReference>
<dbReference type="UniPathway" id="UPA00326"/>
<keyword evidence="3 7" id="KW-0547">Nucleotide-binding</keyword>
<evidence type="ECO:0000259" key="9">
    <source>
        <dbReference type="PROSITE" id="PS51161"/>
    </source>
</evidence>
<dbReference type="EC" id="1.17.4.1" evidence="8"/>
<dbReference type="EMBL" id="JX975216">
    <property type="protein sequence ID" value="AFX92667.1"/>
    <property type="molecule type" value="Genomic_DNA"/>
</dbReference>
<dbReference type="InterPro" id="IPR039718">
    <property type="entry name" value="Rrm1"/>
</dbReference>
<dbReference type="GO" id="GO:0004748">
    <property type="term" value="F:ribonucleoside-diphosphate reductase activity, thioredoxin disulfide as acceptor"/>
    <property type="evidence" value="ECO:0007669"/>
    <property type="project" value="UniProtKB-EC"/>
</dbReference>
<keyword evidence="6 8" id="KW-0215">Deoxyribonucleotide synthesis</keyword>
<sequence length="881" mass="101000">MVNGSKKLIFINIYKKSFIVLNNIYMNFKFSKNNQTLNEELKTQNIKQSIHKHQDIHSDVIVDNVNNNTNNNDENLKIIIDGNTMPLYRGIIKQYIESISQKMEINDIDIDAIVNNVYPKLKDINTLDDIQNQIIASSSEMMIDHYNYPKIATWILINNLHEHTHDDYFHVVSELHNNINKNGIHAPIVSDGFYKFVKKNRDEINKHINYQLDYGFSIFGFRTLEQSYLKKVKGIIIERPQHLFMRVAIAIHYRNNDLNRIFETYEMLSQGYFTHATPTLFNAGTTHEQLSSCFLLGIKDDMGAIGDCWKDCAMISKYAGGIGVNVSNIRADGSYINSTQGTASGLRVLTVFNNISRYANQGGKRAGSFAIYIEPWHADIYFFLDLKKNTGAETERARDLFLGLMINDIFIERVREDGVWSLMCPSECPNIVGKYGTEFNEAYLSYEKSGKYMKQISARDLWFKIMETQIETGVPYIVFKDAVNYKSNQINIGVINGSNLCSEIVEYSSADEYATCNLSSICLPRFIIHKNGVPEFDYDMLRKVSGIMTRNLNNVIDINFYPVDKTRISNIKHRPIGVGVQGVADVFAIFKTPFDSELARDLNRKIFETIYFGCLEESMKLSKEFGAYETFIGSPLSKGKFQFDLWNLSSDKLSGMWDWDSLMIDIQKYGVRNSLTTTCMPTASTSQIMGYNECIEPFTENIYSRSTLAGDYYVINKYLVQDLIDLGLWNSDMIDLIKYYRGSISKIPTIPQHIKDIYRTVWEIPQKSIIEMAAERAPFIDQTQSMNIFIESPSFAKLNSCLLYAHKLGLKTGMYYLRSKAATSADQFGIDIDKIKEIETRNNIILEKIENIEVDEPIELKPCQYIPKHLRKPGDCISCSS</sequence>
<evidence type="ECO:0000256" key="6">
    <source>
        <dbReference type="ARBA" id="ARBA00023116"/>
    </source>
</evidence>
<evidence type="ECO:0000313" key="11">
    <source>
        <dbReference type="Proteomes" id="UP000241137"/>
    </source>
</evidence>
<dbReference type="PANTHER" id="PTHR11573">
    <property type="entry name" value="RIBONUCLEOSIDE-DIPHOSPHATE REDUCTASE LARGE CHAIN"/>
    <property type="match status" value="1"/>
</dbReference>
<evidence type="ECO:0000256" key="8">
    <source>
        <dbReference type="RuleBase" id="RU003410"/>
    </source>
</evidence>
<dbReference type="PRINTS" id="PR01183">
    <property type="entry name" value="RIBORDTASEM1"/>
</dbReference>
<evidence type="ECO:0000256" key="3">
    <source>
        <dbReference type="ARBA" id="ARBA00022741"/>
    </source>
</evidence>
<dbReference type="NCBIfam" id="TIGR02506">
    <property type="entry name" value="NrdE_NrdA"/>
    <property type="match status" value="1"/>
</dbReference>
<protein>
    <recommendedName>
        <fullName evidence="8">Ribonucleoside-diphosphate reductase</fullName>
        <ecNumber evidence="8">1.17.4.1</ecNumber>
    </recommendedName>
</protein>
<dbReference type="SUPFAM" id="SSF48168">
    <property type="entry name" value="R1 subunit of ribonucleotide reductase, N-terminal domain"/>
    <property type="match status" value="1"/>
</dbReference>
<evidence type="ECO:0000256" key="4">
    <source>
        <dbReference type="ARBA" id="ARBA00022840"/>
    </source>
</evidence>
<dbReference type="Pfam" id="PF02867">
    <property type="entry name" value="Ribonuc_red_lgC"/>
    <property type="match status" value="1"/>
</dbReference>
<comment type="function">
    <text evidence="8">Provides the precursors necessary for DNA synthesis. Catalyzes the biosynthesis of deoxyribonucleotides from the corresponding ribonucleotides.</text>
</comment>
<keyword evidence="4 7" id="KW-0067">ATP-binding</keyword>
<keyword evidence="2" id="KW-0021">Allosteric enzyme</keyword>
<evidence type="ECO:0000313" key="10">
    <source>
        <dbReference type="EMBL" id="AFX92667.1"/>
    </source>
</evidence>
<accession>K7YFE4</accession>
<evidence type="ECO:0000256" key="5">
    <source>
        <dbReference type="ARBA" id="ARBA00023002"/>
    </source>
</evidence>